<evidence type="ECO:0000259" key="7">
    <source>
        <dbReference type="PROSITE" id="PS50089"/>
    </source>
</evidence>
<dbReference type="PROSITE" id="PS50016">
    <property type="entry name" value="ZF_PHD_2"/>
    <property type="match status" value="1"/>
</dbReference>
<dbReference type="InterPro" id="IPR001965">
    <property type="entry name" value="Znf_PHD"/>
</dbReference>
<keyword evidence="3" id="KW-0862">Zinc</keyword>
<sequence>MGEECPAAGAAPKAGKRARDDGDLKRVAEIVMVLSAIGQVRGGKEPTAAEKALVAEARERLVVMCEAVRPKELFSTEAVRVVAEDLGLNRSKDPALGFRPPKMSIAEKLMLTKKKMEESKEINEHSSVHSPLRYPVSAGVKSESRGTMAYGASRFSQDKSSMLTSSGGFCSSLASSHVPVLASAAPNLKQSQINDVQAGANTIKYSFGSLDRALPPEHNGPAYLTRDQVENVHQKIPTISSMQSPSIDAVARFSQPNKMLDHTLIKYEGIADVNTNQSALQMKNQEIKPSMVQAGQRGLHIAHQPSQGLAFVPTPLYTNHNDITKSVQRILQSKLLDRPNWIPPSSDYMNASLNCQICKNVISDTESLLVCDACEKGNHLKCLQSYGSKGIPKAEWHCPSCLASSNGKTLPPKYGKVTRAPVAAPKSAPNASINAAFRKTEDLDPKSCQQKALSKRNPNVPQHSNSSNFGGSHHESISDSTRICAEKDLMTNGVKRDNVTCNAIGGNHLEEINGSVCTNSDKPCEDHNHIKNDSSALANTKEATVPILESNTMAQNSCEHSQSLIGENNDFSKETVAQGSDQDLPSNSSVSRNYLQENTAPPTSESEGHDEKKPIECIDASNIRVVSQGSLQVTTDESKGSEKIVYHLIHWKKYKAGVRCHAVGMHANCPADKISLTGPNIFLFLFLLTIGRIYMCNLYPFEVLTSCRSSAILMKPGSQSICSRYSS</sequence>
<organism evidence="8 9">
    <name type="scientific">Zingiber officinale</name>
    <name type="common">Ginger</name>
    <name type="synonym">Amomum zingiber</name>
    <dbReference type="NCBI Taxonomy" id="94328"/>
    <lineage>
        <taxon>Eukaryota</taxon>
        <taxon>Viridiplantae</taxon>
        <taxon>Streptophyta</taxon>
        <taxon>Embryophyta</taxon>
        <taxon>Tracheophyta</taxon>
        <taxon>Spermatophyta</taxon>
        <taxon>Magnoliopsida</taxon>
        <taxon>Liliopsida</taxon>
        <taxon>Zingiberales</taxon>
        <taxon>Zingiberaceae</taxon>
        <taxon>Zingiber</taxon>
    </lineage>
</organism>
<dbReference type="PANTHER" id="PTHR47527:SF3">
    <property type="entry name" value="RING_FYVE_PHD ZINC FINGER SUPERFAMILY PROTEIN"/>
    <property type="match status" value="1"/>
</dbReference>
<evidence type="ECO:0000256" key="5">
    <source>
        <dbReference type="SAM" id="MobiDB-lite"/>
    </source>
</evidence>
<dbReference type="Pfam" id="PF25073">
    <property type="entry name" value="DUF7797"/>
    <property type="match status" value="1"/>
</dbReference>
<evidence type="ECO:0000256" key="3">
    <source>
        <dbReference type="ARBA" id="ARBA00022833"/>
    </source>
</evidence>
<dbReference type="SMART" id="SM00249">
    <property type="entry name" value="PHD"/>
    <property type="match status" value="1"/>
</dbReference>
<feature type="region of interest" description="Disordered" evidence="5">
    <location>
        <begin position="439"/>
        <end position="476"/>
    </location>
</feature>
<evidence type="ECO:0000256" key="2">
    <source>
        <dbReference type="ARBA" id="ARBA00022771"/>
    </source>
</evidence>
<protein>
    <recommendedName>
        <fullName evidence="10">PHD-type domain-containing protein</fullName>
    </recommendedName>
</protein>
<evidence type="ECO:0008006" key="10">
    <source>
        <dbReference type="Google" id="ProtNLM"/>
    </source>
</evidence>
<comment type="caution">
    <text evidence="8">The sequence shown here is derived from an EMBL/GenBank/DDBJ whole genome shotgun (WGS) entry which is preliminary data.</text>
</comment>
<dbReference type="PROSITE" id="PS50089">
    <property type="entry name" value="ZF_RING_2"/>
    <property type="match status" value="1"/>
</dbReference>
<proteinExistence type="predicted"/>
<dbReference type="EMBL" id="JACMSC010000007">
    <property type="protein sequence ID" value="KAG6514383.1"/>
    <property type="molecule type" value="Genomic_DNA"/>
</dbReference>
<name>A0A8J5LJ77_ZINOF</name>
<evidence type="ECO:0000313" key="9">
    <source>
        <dbReference type="Proteomes" id="UP000734854"/>
    </source>
</evidence>
<evidence type="ECO:0000256" key="1">
    <source>
        <dbReference type="ARBA" id="ARBA00022723"/>
    </source>
</evidence>
<evidence type="ECO:0000313" key="8">
    <source>
        <dbReference type="EMBL" id="KAG6514383.1"/>
    </source>
</evidence>
<feature type="domain" description="RING-type" evidence="7">
    <location>
        <begin position="355"/>
        <end position="401"/>
    </location>
</feature>
<feature type="domain" description="PHD-type" evidence="6">
    <location>
        <begin position="352"/>
        <end position="404"/>
    </location>
</feature>
<feature type="compositionally biased region" description="Polar residues" evidence="5">
    <location>
        <begin position="447"/>
        <end position="462"/>
    </location>
</feature>
<dbReference type="PANTHER" id="PTHR47527">
    <property type="entry name" value="RING/FYVE/PHD ZINC FINGER SUPERFAMILY PROTEIN"/>
    <property type="match status" value="1"/>
</dbReference>
<dbReference type="InterPro" id="IPR019787">
    <property type="entry name" value="Znf_PHD-finger"/>
</dbReference>
<feature type="region of interest" description="Disordered" evidence="5">
    <location>
        <begin position="576"/>
        <end position="612"/>
    </location>
</feature>
<dbReference type="GO" id="GO:0008270">
    <property type="term" value="F:zinc ion binding"/>
    <property type="evidence" value="ECO:0007669"/>
    <property type="project" value="UniProtKB-KW"/>
</dbReference>
<accession>A0A8J5LJ77</accession>
<dbReference type="InterPro" id="IPR013083">
    <property type="entry name" value="Znf_RING/FYVE/PHD"/>
</dbReference>
<dbReference type="Pfam" id="PF00628">
    <property type="entry name" value="PHD"/>
    <property type="match status" value="1"/>
</dbReference>
<evidence type="ECO:0000259" key="6">
    <source>
        <dbReference type="PROSITE" id="PS50016"/>
    </source>
</evidence>
<dbReference type="AlphaFoldDB" id="A0A8J5LJ77"/>
<dbReference type="InterPro" id="IPR056699">
    <property type="entry name" value="DUF7797"/>
</dbReference>
<keyword evidence="9" id="KW-1185">Reference proteome</keyword>
<dbReference type="InterPro" id="IPR001841">
    <property type="entry name" value="Znf_RING"/>
</dbReference>
<dbReference type="Gene3D" id="3.30.40.10">
    <property type="entry name" value="Zinc/RING finger domain, C3HC4 (zinc finger)"/>
    <property type="match status" value="1"/>
</dbReference>
<dbReference type="InterPro" id="IPR011011">
    <property type="entry name" value="Znf_FYVE_PHD"/>
</dbReference>
<evidence type="ECO:0000256" key="4">
    <source>
        <dbReference type="PROSITE-ProRule" id="PRU00175"/>
    </source>
</evidence>
<dbReference type="SUPFAM" id="SSF57903">
    <property type="entry name" value="FYVE/PHD zinc finger"/>
    <property type="match status" value="1"/>
</dbReference>
<keyword evidence="2 4" id="KW-0863">Zinc-finger</keyword>
<feature type="compositionally biased region" description="Polar residues" evidence="5">
    <location>
        <begin position="576"/>
        <end position="605"/>
    </location>
</feature>
<gene>
    <name evidence="8" type="ORF">ZIOFF_024736</name>
</gene>
<dbReference type="Proteomes" id="UP000734854">
    <property type="component" value="Unassembled WGS sequence"/>
</dbReference>
<keyword evidence="1" id="KW-0479">Metal-binding</keyword>
<reference evidence="8 9" key="1">
    <citation type="submission" date="2020-08" db="EMBL/GenBank/DDBJ databases">
        <title>Plant Genome Project.</title>
        <authorList>
            <person name="Zhang R.-G."/>
        </authorList>
    </citation>
    <scope>NUCLEOTIDE SEQUENCE [LARGE SCALE GENOMIC DNA]</scope>
    <source>
        <tissue evidence="8">Rhizome</tissue>
    </source>
</reference>